<comment type="caution">
    <text evidence="7">The sequence shown here is derived from an EMBL/GenBank/DDBJ whole genome shotgun (WGS) entry which is preliminary data.</text>
</comment>
<gene>
    <name evidence="7" type="ORF">D6C13_22860</name>
</gene>
<evidence type="ECO:0000313" key="8">
    <source>
        <dbReference type="Proteomes" id="UP000284908"/>
    </source>
</evidence>
<evidence type="ECO:0000313" key="7">
    <source>
        <dbReference type="EMBL" id="RJT36058.1"/>
    </source>
</evidence>
<dbReference type="InterPro" id="IPR011010">
    <property type="entry name" value="DNA_brk_join_enz"/>
</dbReference>
<evidence type="ECO:0000256" key="3">
    <source>
        <dbReference type="ARBA" id="ARBA00023172"/>
    </source>
</evidence>
<name>A0A419N365_9GAMM</name>
<dbReference type="GO" id="GO:0015074">
    <property type="term" value="P:DNA integration"/>
    <property type="evidence" value="ECO:0007669"/>
    <property type="project" value="UniProtKB-KW"/>
</dbReference>
<dbReference type="AlphaFoldDB" id="A0A419N365"/>
<dbReference type="GO" id="GO:0006310">
    <property type="term" value="P:DNA recombination"/>
    <property type="evidence" value="ECO:0007669"/>
    <property type="project" value="UniProtKB-KW"/>
</dbReference>
<dbReference type="InterPro" id="IPR057084">
    <property type="entry name" value="Int_N"/>
</dbReference>
<keyword evidence="3" id="KW-0233">DNA recombination</keyword>
<proteinExistence type="predicted"/>
<dbReference type="PANTHER" id="PTHR30349">
    <property type="entry name" value="PHAGE INTEGRASE-RELATED"/>
    <property type="match status" value="1"/>
</dbReference>
<organism evidence="7 8">
    <name type="scientific">Rahnella woolbedingensis</name>
    <dbReference type="NCBI Taxonomy" id="1510574"/>
    <lineage>
        <taxon>Bacteria</taxon>
        <taxon>Pseudomonadati</taxon>
        <taxon>Pseudomonadota</taxon>
        <taxon>Gammaproteobacteria</taxon>
        <taxon>Enterobacterales</taxon>
        <taxon>Yersiniaceae</taxon>
        <taxon>Rahnella</taxon>
    </lineage>
</organism>
<evidence type="ECO:0000259" key="5">
    <source>
        <dbReference type="PROSITE" id="PS51898"/>
    </source>
</evidence>
<dbReference type="EMBL" id="RAHH01000038">
    <property type="protein sequence ID" value="RJT36058.1"/>
    <property type="molecule type" value="Genomic_DNA"/>
</dbReference>
<keyword evidence="2 4" id="KW-0238">DNA-binding</keyword>
<feature type="domain" description="Core-binding (CB)" evidence="6">
    <location>
        <begin position="59"/>
        <end position="138"/>
    </location>
</feature>
<dbReference type="PANTHER" id="PTHR30349:SF93">
    <property type="entry name" value="FELS-2 PROPHAGE PROTEIN"/>
    <property type="match status" value="1"/>
</dbReference>
<dbReference type="Gene3D" id="1.10.443.10">
    <property type="entry name" value="Intergrase catalytic core"/>
    <property type="match status" value="1"/>
</dbReference>
<dbReference type="SUPFAM" id="SSF56349">
    <property type="entry name" value="DNA breaking-rejoining enzymes"/>
    <property type="match status" value="1"/>
</dbReference>
<dbReference type="Pfam" id="PF00589">
    <property type="entry name" value="Phage_integrase"/>
    <property type="match status" value="1"/>
</dbReference>
<evidence type="ECO:0000259" key="6">
    <source>
        <dbReference type="PROSITE" id="PS51900"/>
    </source>
</evidence>
<dbReference type="PROSITE" id="PS51898">
    <property type="entry name" value="TYR_RECOMBINASE"/>
    <property type="match status" value="1"/>
</dbReference>
<dbReference type="Pfam" id="PF24624">
    <property type="entry name" value="Int_N"/>
    <property type="match status" value="1"/>
</dbReference>
<dbReference type="InterPro" id="IPR050090">
    <property type="entry name" value="Tyrosine_recombinase_XerCD"/>
</dbReference>
<feature type="domain" description="Tyr recombinase" evidence="5">
    <location>
        <begin position="160"/>
        <end position="317"/>
    </location>
</feature>
<keyword evidence="8" id="KW-1185">Reference proteome</keyword>
<evidence type="ECO:0000256" key="4">
    <source>
        <dbReference type="PROSITE-ProRule" id="PRU01248"/>
    </source>
</evidence>
<evidence type="ECO:0000256" key="1">
    <source>
        <dbReference type="ARBA" id="ARBA00022908"/>
    </source>
</evidence>
<accession>A0A419N365</accession>
<dbReference type="InterPro" id="IPR013762">
    <property type="entry name" value="Integrase-like_cat_sf"/>
</dbReference>
<dbReference type="RefSeq" id="WP_120134967.1">
    <property type="nucleotide sequence ID" value="NZ_RAHH01000038.1"/>
</dbReference>
<evidence type="ECO:0000256" key="2">
    <source>
        <dbReference type="ARBA" id="ARBA00023125"/>
    </source>
</evidence>
<keyword evidence="1" id="KW-0229">DNA integration</keyword>
<dbReference type="Proteomes" id="UP000284908">
    <property type="component" value="Unassembled WGS sequence"/>
</dbReference>
<dbReference type="PROSITE" id="PS51900">
    <property type="entry name" value="CB"/>
    <property type="match status" value="1"/>
</dbReference>
<dbReference type="InterPro" id="IPR002104">
    <property type="entry name" value="Integrase_catalytic"/>
</dbReference>
<dbReference type="CDD" id="cd00796">
    <property type="entry name" value="INT_Rci_Hp1_C"/>
    <property type="match status" value="1"/>
</dbReference>
<protein>
    <submittedName>
        <fullName evidence="7">Integrase</fullName>
    </submittedName>
</protein>
<sequence length="335" mass="37929">MSIKKLDDGRYEVDIRPQGRNGKRFRRRFDKKHEAAAYEKYVAVNYHDKEWLSKPADKRPLSELIELWWLYHGQNVKHGKLDKAKLEFICNLMDDPCSFQIDSLAITKFKSLRLAKGVKATTVNRNLMLLSGLFTYLNEAGLFHAENPLHGVTLLKGQLSSMTFMSADEIEELLSVLEGDNKRIAILSLSTGGRWGEISSLKVENVINNRVTFLNTKNGKPRTVPISDEVCKAVKNQKSGLLFPDADYLTFRLLLKSVKPDLPKGQSLHVLRHTFATHFMMNGGNIITLQRILGHANINQTMVYAHFAPDFLQDAISFNPLRGKAGLECPHSVHT</sequence>
<dbReference type="OrthoDB" id="9795573at2"/>
<dbReference type="InterPro" id="IPR044068">
    <property type="entry name" value="CB"/>
</dbReference>
<dbReference type="GO" id="GO:0003677">
    <property type="term" value="F:DNA binding"/>
    <property type="evidence" value="ECO:0007669"/>
    <property type="project" value="UniProtKB-UniRule"/>
</dbReference>
<reference evidence="7 8" key="1">
    <citation type="submission" date="2018-09" db="EMBL/GenBank/DDBJ databases">
        <authorList>
            <person name="Le Fleche-Mateos A."/>
        </authorList>
    </citation>
    <scope>NUCLEOTIDE SEQUENCE [LARGE SCALE GENOMIC DNA]</scope>
    <source>
        <strain evidence="7 8">DSM 27399</strain>
    </source>
</reference>